<dbReference type="Proteomes" id="UP001231189">
    <property type="component" value="Unassembled WGS sequence"/>
</dbReference>
<keyword evidence="3" id="KW-1185">Reference proteome</keyword>
<sequence>MPRVHPNLVPAAPASAVVDGAEEAPTTLTVWRKSLLFDCKGFTVYDAKGNLSYRVDSYASENGDEVVLMDAAGRPAFTVRRKRFSLQGEQWLVFAGEETRRPVYAIRRNGRGKTMANVTACAGGASPSYEVEGSYARRCCVMYDGERRAVAEVRPSPKEVVGTDVFRLVVQPGVGVSLAMAVVVALEQMFARPSLLRSWST</sequence>
<name>A0AAD8T1N0_LOLMU</name>
<dbReference type="InterPro" id="IPR038595">
    <property type="entry name" value="LOR_sf"/>
</dbReference>
<dbReference type="Pfam" id="PF04525">
    <property type="entry name" value="LOR"/>
    <property type="match status" value="1"/>
</dbReference>
<dbReference type="InterPro" id="IPR025659">
    <property type="entry name" value="Tubby-like_C"/>
</dbReference>
<comment type="caution">
    <text evidence="2">The sequence shown here is derived from an EMBL/GenBank/DDBJ whole genome shotgun (WGS) entry which is preliminary data.</text>
</comment>
<dbReference type="InterPro" id="IPR007612">
    <property type="entry name" value="LOR"/>
</dbReference>
<dbReference type="SUPFAM" id="SSF54518">
    <property type="entry name" value="Tubby C-terminal domain-like"/>
    <property type="match status" value="1"/>
</dbReference>
<organism evidence="2 3">
    <name type="scientific">Lolium multiflorum</name>
    <name type="common">Italian ryegrass</name>
    <name type="synonym">Lolium perenne subsp. multiflorum</name>
    <dbReference type="NCBI Taxonomy" id="4521"/>
    <lineage>
        <taxon>Eukaryota</taxon>
        <taxon>Viridiplantae</taxon>
        <taxon>Streptophyta</taxon>
        <taxon>Embryophyta</taxon>
        <taxon>Tracheophyta</taxon>
        <taxon>Spermatophyta</taxon>
        <taxon>Magnoliopsida</taxon>
        <taxon>Liliopsida</taxon>
        <taxon>Poales</taxon>
        <taxon>Poaceae</taxon>
        <taxon>BOP clade</taxon>
        <taxon>Pooideae</taxon>
        <taxon>Poodae</taxon>
        <taxon>Poeae</taxon>
        <taxon>Poeae Chloroplast Group 2 (Poeae type)</taxon>
        <taxon>Loliodinae</taxon>
        <taxon>Loliinae</taxon>
        <taxon>Lolium</taxon>
    </lineage>
</organism>
<protein>
    <recommendedName>
        <fullName evidence="4">Protein LURP-one-related 8</fullName>
    </recommendedName>
</protein>
<dbReference type="AlphaFoldDB" id="A0AAD8T1N0"/>
<dbReference type="EMBL" id="JAUUTY010000003">
    <property type="protein sequence ID" value="KAK1667575.1"/>
    <property type="molecule type" value="Genomic_DNA"/>
</dbReference>
<dbReference type="PANTHER" id="PTHR31087:SF79">
    <property type="entry name" value="OS01G0817650 PROTEIN"/>
    <property type="match status" value="1"/>
</dbReference>
<reference evidence="2" key="1">
    <citation type="submission" date="2023-07" db="EMBL/GenBank/DDBJ databases">
        <title>A chromosome-level genome assembly of Lolium multiflorum.</title>
        <authorList>
            <person name="Chen Y."/>
            <person name="Copetti D."/>
            <person name="Kolliker R."/>
            <person name="Studer B."/>
        </authorList>
    </citation>
    <scope>NUCLEOTIDE SEQUENCE</scope>
    <source>
        <strain evidence="2">02402/16</strain>
        <tissue evidence="2">Leaf</tissue>
    </source>
</reference>
<evidence type="ECO:0000313" key="3">
    <source>
        <dbReference type="Proteomes" id="UP001231189"/>
    </source>
</evidence>
<dbReference type="PANTHER" id="PTHR31087">
    <property type="match status" value="1"/>
</dbReference>
<dbReference type="Gene3D" id="2.40.160.200">
    <property type="entry name" value="LURP1-related"/>
    <property type="match status" value="1"/>
</dbReference>
<gene>
    <name evidence="2" type="ORF">QYE76_055734</name>
</gene>
<evidence type="ECO:0008006" key="4">
    <source>
        <dbReference type="Google" id="ProtNLM"/>
    </source>
</evidence>
<evidence type="ECO:0000313" key="2">
    <source>
        <dbReference type="EMBL" id="KAK1667575.1"/>
    </source>
</evidence>
<evidence type="ECO:0000256" key="1">
    <source>
        <dbReference type="ARBA" id="ARBA00005437"/>
    </source>
</evidence>
<accession>A0AAD8T1N0</accession>
<proteinExistence type="inferred from homology"/>
<comment type="similarity">
    <text evidence="1">Belongs to the LOR family.</text>
</comment>